<dbReference type="InterPro" id="IPR000192">
    <property type="entry name" value="Aminotrans_V_dom"/>
</dbReference>
<dbReference type="Pfam" id="PF03476">
    <property type="entry name" value="MOSC_N"/>
    <property type="match status" value="1"/>
</dbReference>
<keyword evidence="6" id="KW-1185">Reference proteome</keyword>
<dbReference type="InterPro" id="IPR015421">
    <property type="entry name" value="PyrdxlP-dep_Trfase_major"/>
</dbReference>
<feature type="active site" evidence="4">
    <location>
        <position position="424"/>
    </location>
</feature>
<evidence type="ECO:0000313" key="6">
    <source>
        <dbReference type="Proteomes" id="UP001652624"/>
    </source>
</evidence>
<name>A0ABM3VZE7_ERIEU</name>
<gene>
    <name evidence="4 7" type="primary">MOCOS</name>
</gene>
<dbReference type="Pfam" id="PF00266">
    <property type="entry name" value="Aminotran_5"/>
    <property type="match status" value="1"/>
</dbReference>
<dbReference type="GeneID" id="103127668"/>
<reference evidence="7" key="1">
    <citation type="submission" date="2025-08" db="UniProtKB">
        <authorList>
            <consortium name="RefSeq"/>
        </authorList>
    </citation>
    <scope>IDENTIFICATION</scope>
</reference>
<dbReference type="HAMAP" id="MF_03050">
    <property type="entry name" value="MOCOS"/>
    <property type="match status" value="1"/>
</dbReference>
<dbReference type="InterPro" id="IPR028886">
    <property type="entry name" value="MoCo_sulfurase"/>
</dbReference>
<dbReference type="SUPFAM" id="SSF50800">
    <property type="entry name" value="PK beta-barrel domain-like"/>
    <property type="match status" value="1"/>
</dbReference>
<organism evidence="6 7">
    <name type="scientific">Erinaceus europaeus</name>
    <name type="common">Western European hedgehog</name>
    <dbReference type="NCBI Taxonomy" id="9365"/>
    <lineage>
        <taxon>Eukaryota</taxon>
        <taxon>Metazoa</taxon>
        <taxon>Chordata</taxon>
        <taxon>Craniata</taxon>
        <taxon>Vertebrata</taxon>
        <taxon>Euteleostomi</taxon>
        <taxon>Mammalia</taxon>
        <taxon>Eutheria</taxon>
        <taxon>Laurasiatheria</taxon>
        <taxon>Eulipotyphla</taxon>
        <taxon>Erinaceidae</taxon>
        <taxon>Erinaceinae</taxon>
        <taxon>Erinaceus</taxon>
    </lineage>
</organism>
<dbReference type="Pfam" id="PF03473">
    <property type="entry name" value="MOSC"/>
    <property type="match status" value="1"/>
</dbReference>
<dbReference type="EC" id="2.8.1.9" evidence="4"/>
<evidence type="ECO:0000256" key="2">
    <source>
        <dbReference type="ARBA" id="ARBA00022898"/>
    </source>
</evidence>
<evidence type="ECO:0000256" key="3">
    <source>
        <dbReference type="ARBA" id="ARBA00023150"/>
    </source>
</evidence>
<accession>A0ABM3VZE7</accession>
<dbReference type="InterPro" id="IPR005302">
    <property type="entry name" value="MoCF_Sase_C"/>
</dbReference>
<comment type="function">
    <text evidence="4">Sulfurates the molybdenum cofactor. Sulfation of molybdenum is essential for xanthine dehydrogenase (XDH) and aldehyde oxidase (ADO) enzymes in which molybdenum cofactor is liganded by 1 oxygen and 1 sulfur atom in active form.</text>
</comment>
<evidence type="ECO:0000313" key="7">
    <source>
        <dbReference type="RefSeq" id="XP_060029703.1"/>
    </source>
</evidence>
<comment type="cofactor">
    <cofactor evidence="4">
        <name>pyridoxal 5'-phosphate</name>
        <dbReference type="ChEBI" id="CHEBI:597326"/>
    </cofactor>
</comment>
<evidence type="ECO:0000259" key="5">
    <source>
        <dbReference type="PROSITE" id="PS51340"/>
    </source>
</evidence>
<feature type="modified residue" description="N6-(pyridoxal phosphate)lysine" evidence="4">
    <location>
        <position position="264"/>
    </location>
</feature>
<dbReference type="Proteomes" id="UP001652624">
    <property type="component" value="Chromosome 15"/>
</dbReference>
<dbReference type="RefSeq" id="XP_060029703.1">
    <property type="nucleotide sequence ID" value="XM_060173720.1"/>
</dbReference>
<protein>
    <recommendedName>
        <fullName evidence="4">Molybdenum cofactor sulfurase</fullName>
        <shortName evidence="4">MCS</shortName>
        <shortName evidence="4">MOS</shortName>
        <shortName evidence="4">MoCo sulfurase</shortName>
        <ecNumber evidence="4">2.8.1.9</ecNumber>
    </recommendedName>
    <alternativeName>
        <fullName evidence="4">Molybdenum cofactor sulfurtransferase</fullName>
    </alternativeName>
</protein>
<dbReference type="SUPFAM" id="SSF53383">
    <property type="entry name" value="PLP-dependent transferases"/>
    <property type="match status" value="1"/>
</dbReference>
<keyword evidence="2 4" id="KW-0663">Pyridoxal phosphate</keyword>
<keyword evidence="3 4" id="KW-0501">Molybdenum cofactor biosynthesis</keyword>
<proteinExistence type="inferred from homology"/>
<dbReference type="SUPFAM" id="SSF141673">
    <property type="entry name" value="MOSC N-terminal domain-like"/>
    <property type="match status" value="1"/>
</dbReference>
<dbReference type="Gene3D" id="3.40.640.10">
    <property type="entry name" value="Type I PLP-dependent aspartate aminotransferase-like (Major domain)"/>
    <property type="match status" value="1"/>
</dbReference>
<evidence type="ECO:0000256" key="4">
    <source>
        <dbReference type="HAMAP-Rule" id="MF_03050"/>
    </source>
</evidence>
<dbReference type="InterPro" id="IPR011037">
    <property type="entry name" value="Pyrv_Knase-like_insert_dom_sf"/>
</dbReference>
<keyword evidence="1 4" id="KW-0808">Transferase</keyword>
<dbReference type="PANTHER" id="PTHR14237">
    <property type="entry name" value="MOLYBDOPTERIN COFACTOR SULFURASE MOSC"/>
    <property type="match status" value="1"/>
</dbReference>
<dbReference type="PANTHER" id="PTHR14237:SF80">
    <property type="entry name" value="MOLYBDENUM COFACTOR SULFURASE"/>
    <property type="match status" value="1"/>
</dbReference>
<comment type="catalytic activity">
    <reaction evidence="4">
        <text>Mo-molybdopterin + L-cysteine + AH2 = thio-Mo-molybdopterin + L-alanine + A + H2O</text>
        <dbReference type="Rhea" id="RHEA:42636"/>
        <dbReference type="ChEBI" id="CHEBI:13193"/>
        <dbReference type="ChEBI" id="CHEBI:15377"/>
        <dbReference type="ChEBI" id="CHEBI:17499"/>
        <dbReference type="ChEBI" id="CHEBI:35235"/>
        <dbReference type="ChEBI" id="CHEBI:57972"/>
        <dbReference type="ChEBI" id="CHEBI:71302"/>
        <dbReference type="ChEBI" id="CHEBI:82685"/>
        <dbReference type="EC" id="2.8.1.9"/>
    </reaction>
</comment>
<comment type="similarity">
    <text evidence="4">Belongs to the class-V pyridoxal-phosphate-dependent aminotransferase family. MOCOS subfamily.</text>
</comment>
<dbReference type="InterPro" id="IPR015424">
    <property type="entry name" value="PyrdxlP-dep_Trfase"/>
</dbReference>
<dbReference type="PROSITE" id="PS51340">
    <property type="entry name" value="MOSC"/>
    <property type="match status" value="1"/>
</dbReference>
<sequence length="887" mass="98040">MAGGAAQPGAELLTFEKFLDSSAQRLTYGYGRRSLSELRAREFGRLAGTVYLDHAGATLFPQSLLASFTNDLMENVYGNPHSQNVSSKLTHDTVEQVRYRILEHFHTSPEDYTVIFTAGSTAALKLVTEAFPWVSPGTESSGSQFCYLTDSHTSVVGMREVLKVRGVTSIPVSLENMLAAGKQGEDISDPDCPVPHLFCYPAQSNFSGTRYPLSWIKQVKSGKMCPVSTPGKWFVLLDASSFVGTSPLDLSVHQADFVPVSFYKIFGFPTGLGALLVNNQLAVLLKKTYFGGGTAASYLAGEDFYVPKPSLTERFEDGTISFLDVIALKHGFDALERLTGGMENVRQHTFTLARYTYAALLALHYPNGAPVVQIYSDSEFSNPEVQGPIINFNVLDDHGNIIGYSQVDKMASLYNIQVRTGCFCNTGACQRHLGISNEMVKKHHQAGHICGDDIDLIDGQPTGSVRISFGYMSTLEDAQAFLRFIIATRLRPSEGQPLSQVTPRNAREPQLEVRAGSTPAAMDRHSLWPQEDASADSGVWNRLSTTVDAAGLHSSLSEAIETQHTQSEKSSGVFNWGPGTHVITNLYLYPIKSCAAFEVTSWPLGNQGLLYDRNWMVVNHNGICLSQKQEPRLCLIQPFIDLTQRIMVLRAQGMDPIEVPLEENSEQAQICQSKVCADRVSTYDCGDKISNWLSRFFGRPCHLIKQSSNFQRNAKRKQSKDQPSGETAALSLVNEAQYLLINRSSVLELQQQLKASNENGEEELLPIKDLISRFRANIITSGTRAFEEEKWDEISVGSLHFQVRGKLHKCHLVCPPQQTGSKKQDQRQRLGNRRQARVNFGVYLMHSFVDLSSPRFLSVGSHVLPLLKDNGGCHNLSASAKCRDVTA</sequence>
<feature type="domain" description="MOSC" evidence="5">
    <location>
        <begin position="715"/>
        <end position="866"/>
    </location>
</feature>
<evidence type="ECO:0000256" key="1">
    <source>
        <dbReference type="ARBA" id="ARBA00022679"/>
    </source>
</evidence>
<dbReference type="InterPro" id="IPR005303">
    <property type="entry name" value="MOCOS_middle"/>
</dbReference>